<feature type="compositionally biased region" description="Polar residues" evidence="4">
    <location>
        <begin position="333"/>
        <end position="342"/>
    </location>
</feature>
<feature type="compositionally biased region" description="Basic residues" evidence="4">
    <location>
        <begin position="69"/>
        <end position="83"/>
    </location>
</feature>
<evidence type="ECO:0000256" key="3">
    <source>
        <dbReference type="SAM" id="Coils"/>
    </source>
</evidence>
<dbReference type="PANTHER" id="PTHR43503">
    <property type="entry name" value="MCG48959-RELATED"/>
    <property type="match status" value="1"/>
</dbReference>
<gene>
    <name evidence="5" type="ORF">EMPS_05383</name>
</gene>
<evidence type="ECO:0008006" key="7">
    <source>
        <dbReference type="Google" id="ProtNLM"/>
    </source>
</evidence>
<feature type="region of interest" description="Disordered" evidence="4">
    <location>
        <begin position="725"/>
        <end position="784"/>
    </location>
</feature>
<dbReference type="Gene3D" id="2.120.10.80">
    <property type="entry name" value="Kelch-type beta propeller"/>
    <property type="match status" value="3"/>
</dbReference>
<evidence type="ECO:0000256" key="1">
    <source>
        <dbReference type="ARBA" id="ARBA00022441"/>
    </source>
</evidence>
<feature type="compositionally biased region" description="Polar residues" evidence="4">
    <location>
        <begin position="383"/>
        <end position="395"/>
    </location>
</feature>
<keyword evidence="1" id="KW-0880">Kelch repeat</keyword>
<feature type="compositionally biased region" description="Low complexity" evidence="4">
    <location>
        <begin position="1272"/>
        <end position="1288"/>
    </location>
</feature>
<feature type="region of interest" description="Disordered" evidence="4">
    <location>
        <begin position="383"/>
        <end position="438"/>
    </location>
</feature>
<feature type="compositionally biased region" description="Low complexity" evidence="4">
    <location>
        <begin position="1610"/>
        <end position="1620"/>
    </location>
</feature>
<feature type="compositionally biased region" description="Low complexity" evidence="4">
    <location>
        <begin position="660"/>
        <end position="683"/>
    </location>
</feature>
<feature type="region of interest" description="Disordered" evidence="4">
    <location>
        <begin position="329"/>
        <end position="363"/>
    </location>
</feature>
<proteinExistence type="predicted"/>
<feature type="region of interest" description="Disordered" evidence="4">
    <location>
        <begin position="530"/>
        <end position="551"/>
    </location>
</feature>
<feature type="compositionally biased region" description="Basic and acidic residues" evidence="4">
    <location>
        <begin position="1624"/>
        <end position="1651"/>
    </location>
</feature>
<feature type="coiled-coil region" evidence="3">
    <location>
        <begin position="1216"/>
        <end position="1250"/>
    </location>
</feature>
<dbReference type="Proteomes" id="UP000827284">
    <property type="component" value="Unassembled WGS sequence"/>
</dbReference>
<dbReference type="InterPro" id="IPR015915">
    <property type="entry name" value="Kelch-typ_b-propeller"/>
</dbReference>
<feature type="region of interest" description="Disordered" evidence="4">
    <location>
        <begin position="1267"/>
        <end position="1291"/>
    </location>
</feature>
<reference evidence="5" key="2">
    <citation type="journal article" date="2022" name="Microbiol. Resour. Announc.">
        <title>Whole-Genome Sequence of Entomortierella parvispora E1425, a Mucoromycotan Fungus Associated with Burkholderiaceae-Related Endosymbiotic Bacteria.</title>
        <authorList>
            <person name="Herlambang A."/>
            <person name="Guo Y."/>
            <person name="Takashima Y."/>
            <person name="Narisawa K."/>
            <person name="Ohta H."/>
            <person name="Nishizawa T."/>
        </authorList>
    </citation>
    <scope>NUCLEOTIDE SEQUENCE</scope>
    <source>
        <strain evidence="5">E1425</strain>
    </source>
</reference>
<feature type="compositionally biased region" description="Basic and acidic residues" evidence="4">
    <location>
        <begin position="35"/>
        <end position="48"/>
    </location>
</feature>
<feature type="compositionally biased region" description="Low complexity" evidence="4">
    <location>
        <begin position="349"/>
        <end position="359"/>
    </location>
</feature>
<feature type="compositionally biased region" description="Low complexity" evidence="4">
    <location>
        <begin position="744"/>
        <end position="771"/>
    </location>
</feature>
<evidence type="ECO:0000256" key="2">
    <source>
        <dbReference type="ARBA" id="ARBA00022737"/>
    </source>
</evidence>
<feature type="compositionally biased region" description="Low complexity" evidence="4">
    <location>
        <begin position="1307"/>
        <end position="1323"/>
    </location>
</feature>
<dbReference type="GO" id="GO:0005829">
    <property type="term" value="C:cytosol"/>
    <property type="evidence" value="ECO:0007669"/>
    <property type="project" value="TreeGrafter"/>
</dbReference>
<evidence type="ECO:0000313" key="5">
    <source>
        <dbReference type="EMBL" id="GJJ73025.1"/>
    </source>
</evidence>
<feature type="compositionally biased region" description="Polar residues" evidence="4">
    <location>
        <begin position="684"/>
        <end position="695"/>
    </location>
</feature>
<feature type="region of interest" description="Disordered" evidence="4">
    <location>
        <begin position="1587"/>
        <end position="1669"/>
    </location>
</feature>
<evidence type="ECO:0000256" key="4">
    <source>
        <dbReference type="SAM" id="MobiDB-lite"/>
    </source>
</evidence>
<dbReference type="EMBL" id="BQFW01000007">
    <property type="protein sequence ID" value="GJJ73025.1"/>
    <property type="molecule type" value="Genomic_DNA"/>
</dbReference>
<feature type="region of interest" description="Disordered" evidence="4">
    <location>
        <begin position="650"/>
        <end position="695"/>
    </location>
</feature>
<feature type="region of interest" description="Disordered" evidence="4">
    <location>
        <begin position="1403"/>
        <end position="1422"/>
    </location>
</feature>
<feature type="compositionally biased region" description="Low complexity" evidence="4">
    <location>
        <begin position="89"/>
        <end position="128"/>
    </location>
</feature>
<feature type="region of interest" description="Disordered" evidence="4">
    <location>
        <begin position="1"/>
        <end position="137"/>
    </location>
</feature>
<keyword evidence="3" id="KW-0175">Coiled coil</keyword>
<dbReference type="GO" id="GO:0005739">
    <property type="term" value="C:mitochondrion"/>
    <property type="evidence" value="ECO:0007669"/>
    <property type="project" value="TreeGrafter"/>
</dbReference>
<protein>
    <recommendedName>
        <fullName evidence="7">BTB domain-containing protein</fullName>
    </recommendedName>
</protein>
<dbReference type="PANTHER" id="PTHR43503:SF2">
    <property type="entry name" value="NEGATIVE REGULATOR OF SPORULATION MDS3-RELATED"/>
    <property type="match status" value="1"/>
</dbReference>
<organism evidence="5 6">
    <name type="scientific">Entomortierella parvispora</name>
    <dbReference type="NCBI Taxonomy" id="205924"/>
    <lineage>
        <taxon>Eukaryota</taxon>
        <taxon>Fungi</taxon>
        <taxon>Fungi incertae sedis</taxon>
        <taxon>Mucoromycota</taxon>
        <taxon>Mortierellomycotina</taxon>
        <taxon>Mortierellomycetes</taxon>
        <taxon>Mortierellales</taxon>
        <taxon>Mortierellaceae</taxon>
        <taxon>Entomortierella</taxon>
    </lineage>
</organism>
<accession>A0A9P3HAM1</accession>
<dbReference type="InterPro" id="IPR011333">
    <property type="entry name" value="SKP1/BTB/POZ_sf"/>
</dbReference>
<dbReference type="Gene3D" id="3.30.710.10">
    <property type="entry name" value="Potassium Channel Kv1.1, Chain A"/>
    <property type="match status" value="1"/>
</dbReference>
<dbReference type="SUPFAM" id="SSF117281">
    <property type="entry name" value="Kelch motif"/>
    <property type="match status" value="1"/>
</dbReference>
<keyword evidence="2" id="KW-0677">Repeat</keyword>
<feature type="compositionally biased region" description="Low complexity" evidence="4">
    <location>
        <begin position="415"/>
        <end position="430"/>
    </location>
</feature>
<feature type="compositionally biased region" description="Polar residues" evidence="4">
    <location>
        <begin position="1"/>
        <end position="20"/>
    </location>
</feature>
<dbReference type="GO" id="GO:0045454">
    <property type="term" value="P:cell redox homeostasis"/>
    <property type="evidence" value="ECO:0007669"/>
    <property type="project" value="TreeGrafter"/>
</dbReference>
<evidence type="ECO:0000313" key="6">
    <source>
        <dbReference type="Proteomes" id="UP000827284"/>
    </source>
</evidence>
<dbReference type="OrthoDB" id="10250130at2759"/>
<sequence>MPMPLLTTTALEPSTPAVSDQTDHDPTVFLPDIAADDRLPAPSDHDTPPAKYSYSLPVSALTSASSTPNRKRSPSVAHRRNQSHGHIIFPTFAPPAQQFPDQHPTSHISAPPSNASPFPSSMPMSLASGRPKTKATTAPIVERESYTLSDRTSTFVQTTGEIPPPLIGSSTTIHKGRMFVFGGKQQGGGPSNELYVLDLATLVWTRVLETTELSETTSQSSVSAAGCFHPLSPCSHQPMLTNTSTVRSIGPRNPSPRARYDHSAVLVVAPPLVHVDGSLRGWAGENEAHLVIHGGRTVDEGGAEISLSDTHILDMETLRWIPTSFARPAETMDGTQPLTTQGPLAVPEQQQQHQQQQQQGVSATITSTPVSVAEPSAVVTPFMTTTLEPKSTSGLRTLKSPLLHPSSDGHGLNIPSRDTSLDPTTPTSLPKNSELNANLRQPSPCPIPRFGHLASLSGDQMLVIGGQKPSGEYIQDIDILDLKRQVWISGGKTAGLYSRRLSTLAASEEKPMVRRRRRYLECLAADLAPSAMSTPTTPAAEPLSSQPTPTPTSALIDPLLNPRKNSWHRGEGHPFDIPNVPMDFRQRFKSESGVYSGLERNDNIWNQQNENTIGGKAHGLVGLGMDPEISKAMAQSAGLSLTVEEAMARARKSSTSLPKSPRASISGQSSSSEKSRTKSVSSSQKPNGRSFSSSPVTHAVPAKFFAKSAGGNVFDLDNLATTIAREQPKLSPGKGRGSAVKELSPISSRRSSGSSASSGPPRRGSESSTGPTKSPAPATKRNVSEGIPSIASVAQETVKPNPNTTRSLHLPTPVYPAQYVYANRDDNDVKTKREFIKVQARAGALEQSVYKIHLDVKSEWAALEEPASLLGSTQGLLPPKLESPVGHIIDHYFLLSGASILEKDSTNLSSEPALATPAVPAVTTRRRSFSVWMHHLQNHQWTQLELSKGLGSGDWNHAVIDPDGNYLYVLGQRKTRYPISHSTDEAELGPLDEVKPTMFTHLVKVDLEGFEISPDVDESSVGPLGVSLGLQMLRDGVAADVVLVSSADGGRVRVNSGIVGQRWGHFQALMEEHERNRTKTTQKEAGTTDLLLSPPLPPLSLTTKDYLSDTPVEVAVRETTPILVGFLQYLYTNELATAHQLKLKTLQGLLLIAHLYDLTRLRQLVRRELYRQLNANNAPAVCEVAVLTHEYGLQTRALRTLLQSARLAQLRRQGEAAEAKRRLDFAVSRLEEIEEDRKRKESMRQNSIQDLTRAAHSVVANVAMSSGHNHTAARSGSVVSSNSASGASTPGLGAIGRFFRGREESTDLSSSSSPLNPRSSALSGPGAMSAPIYTPEFDIDIGSTGAMHAPPVAVSPAVRMRTVSATSPGVTEEQVKRGHLRSRSFHQPMSQQHEFGVSGADPAHALTLDAHPPPAHPLSSPRLSAAGIQRRNTPPPHTAHLTLAQKIQKRLSIKHREPALDYFRPSHYHPPPDMHAVPAHQRSHPNLPSALSSPSFTGQSGARHLNSSTELEGAGEFSSGNLSNPTSNHRYSYSSVDSEGTSSSMYGAPSSAFTGSEEIGKVFYYSAASTVSSSSLPNSALTAYENTSSQSLDQMQGHSSSQAPGNRSASSLGHSSHGSLDQALSKKERKLAESQRKREESKRRREQKVADRAAATVQTPSLSAFAAYR</sequence>
<comment type="caution">
    <text evidence="5">The sequence shown here is derived from an EMBL/GenBank/DDBJ whole genome shotgun (WGS) entry which is preliminary data.</text>
</comment>
<feature type="compositionally biased region" description="Polar residues" evidence="4">
    <location>
        <begin position="1484"/>
        <end position="1510"/>
    </location>
</feature>
<name>A0A9P3HAM1_9FUNG</name>
<feature type="region of interest" description="Disordered" evidence="4">
    <location>
        <begin position="1462"/>
        <end position="1547"/>
    </location>
</feature>
<feature type="compositionally biased region" description="Polar residues" evidence="4">
    <location>
        <begin position="1587"/>
        <end position="1609"/>
    </location>
</feature>
<feature type="compositionally biased region" description="Polar residues" evidence="4">
    <location>
        <begin position="1518"/>
        <end position="1545"/>
    </location>
</feature>
<feature type="region of interest" description="Disordered" evidence="4">
    <location>
        <begin position="1303"/>
        <end position="1327"/>
    </location>
</feature>
<reference evidence="5" key="1">
    <citation type="submission" date="2021-11" db="EMBL/GenBank/DDBJ databases">
        <authorList>
            <person name="Herlambang A."/>
            <person name="Guo Y."/>
            <person name="Takashima Y."/>
            <person name="Nishizawa T."/>
        </authorList>
    </citation>
    <scope>NUCLEOTIDE SEQUENCE</scope>
    <source>
        <strain evidence="5">E1425</strain>
    </source>
</reference>
<keyword evidence="6" id="KW-1185">Reference proteome</keyword>